<dbReference type="GO" id="GO:0000155">
    <property type="term" value="F:phosphorelay sensor kinase activity"/>
    <property type="evidence" value="ECO:0007669"/>
    <property type="project" value="TreeGrafter"/>
</dbReference>
<dbReference type="AlphaFoldDB" id="A0A974S8C7"/>
<dbReference type="InterPro" id="IPR004358">
    <property type="entry name" value="Sig_transdc_His_kin-like_C"/>
</dbReference>
<dbReference type="GO" id="GO:0005886">
    <property type="term" value="C:plasma membrane"/>
    <property type="evidence" value="ECO:0007669"/>
    <property type="project" value="TreeGrafter"/>
</dbReference>
<organism evidence="6">
    <name type="scientific">Phenylobacterium glaciei</name>
    <dbReference type="NCBI Taxonomy" id="2803784"/>
    <lineage>
        <taxon>Bacteria</taxon>
        <taxon>Pseudomonadati</taxon>
        <taxon>Pseudomonadota</taxon>
        <taxon>Alphaproteobacteria</taxon>
        <taxon>Caulobacterales</taxon>
        <taxon>Caulobacteraceae</taxon>
        <taxon>Phenylobacterium</taxon>
    </lineage>
</organism>
<reference evidence="6" key="1">
    <citation type="submission" date="2021-01" db="EMBL/GenBank/DDBJ databases">
        <title>Genome sequence of Phenylobacterium sp. 20VBR1 isolated from a valley glaceir, Ny-Alesund, Svalbard.</title>
        <authorList>
            <person name="Thomas F.A."/>
            <person name="Krishnan K.P."/>
            <person name="Sinha R.K."/>
        </authorList>
    </citation>
    <scope>NUCLEOTIDE SEQUENCE</scope>
    <source>
        <strain evidence="6">20VBR1</strain>
    </source>
</reference>
<dbReference type="GO" id="GO:0005524">
    <property type="term" value="F:ATP binding"/>
    <property type="evidence" value="ECO:0007669"/>
    <property type="project" value="UniProtKB-KW"/>
</dbReference>
<dbReference type="InterPro" id="IPR003594">
    <property type="entry name" value="HATPase_dom"/>
</dbReference>
<dbReference type="PANTHER" id="PTHR43047">
    <property type="entry name" value="TWO-COMPONENT HISTIDINE PROTEIN KINASE"/>
    <property type="match status" value="1"/>
</dbReference>
<comment type="catalytic activity">
    <reaction evidence="1">
        <text>ATP + protein L-histidine = ADP + protein N-phospho-L-histidine.</text>
        <dbReference type="EC" id="2.7.13.3"/>
    </reaction>
</comment>
<dbReference type="PRINTS" id="PR00344">
    <property type="entry name" value="BCTRLSENSOR"/>
</dbReference>
<sequence length="103" mass="10540">MTVTAHAEGPMLELIVADSGTGISATDLQRLGKPFEQAGGADQRAAGTGLGLSLVQAFAELHGGEMAIESQLGEGTTVTVRLPVMELSVVEVVPETHPEETAG</sequence>
<dbReference type="SUPFAM" id="SSF55874">
    <property type="entry name" value="ATPase domain of HSP90 chaperone/DNA topoisomerase II/histidine kinase"/>
    <property type="match status" value="1"/>
</dbReference>
<dbReference type="GO" id="GO:0009927">
    <property type="term" value="F:histidine phosphotransfer kinase activity"/>
    <property type="evidence" value="ECO:0007669"/>
    <property type="project" value="TreeGrafter"/>
</dbReference>
<dbReference type="InterPro" id="IPR036890">
    <property type="entry name" value="HATPase_C_sf"/>
</dbReference>
<dbReference type="Pfam" id="PF02518">
    <property type="entry name" value="HATPase_c"/>
    <property type="match status" value="1"/>
</dbReference>
<evidence type="ECO:0000256" key="2">
    <source>
        <dbReference type="ARBA" id="ARBA00012438"/>
    </source>
</evidence>
<dbReference type="EC" id="2.7.13.3" evidence="2"/>
<evidence type="ECO:0000313" key="6">
    <source>
        <dbReference type="EMBL" id="QQZ49636.1"/>
    </source>
</evidence>
<gene>
    <name evidence="6" type="ORF">JKL49_22540</name>
</gene>
<keyword evidence="6" id="KW-0067">ATP-binding</keyword>
<keyword evidence="3" id="KW-0808">Transferase</keyword>
<evidence type="ECO:0000256" key="3">
    <source>
        <dbReference type="ARBA" id="ARBA00022679"/>
    </source>
</evidence>
<keyword evidence="6" id="KW-0547">Nucleotide-binding</keyword>
<evidence type="ECO:0000259" key="5">
    <source>
        <dbReference type="PROSITE" id="PS50109"/>
    </source>
</evidence>
<dbReference type="InterPro" id="IPR005467">
    <property type="entry name" value="His_kinase_dom"/>
</dbReference>
<dbReference type="Gene3D" id="3.30.565.10">
    <property type="entry name" value="Histidine kinase-like ATPase, C-terminal domain"/>
    <property type="match status" value="1"/>
</dbReference>
<evidence type="ECO:0000256" key="4">
    <source>
        <dbReference type="ARBA" id="ARBA00022777"/>
    </source>
</evidence>
<feature type="domain" description="Histidine kinase" evidence="5">
    <location>
        <begin position="1"/>
        <end position="86"/>
    </location>
</feature>
<accession>A0A974S8C7</accession>
<protein>
    <recommendedName>
        <fullName evidence="2">histidine kinase</fullName>
        <ecNumber evidence="2">2.7.13.3</ecNumber>
    </recommendedName>
</protein>
<dbReference type="PROSITE" id="PS50109">
    <property type="entry name" value="HIS_KIN"/>
    <property type="match status" value="1"/>
</dbReference>
<dbReference type="PANTHER" id="PTHR43047:SF72">
    <property type="entry name" value="OSMOSENSING HISTIDINE PROTEIN KINASE SLN1"/>
    <property type="match status" value="1"/>
</dbReference>
<evidence type="ECO:0000256" key="1">
    <source>
        <dbReference type="ARBA" id="ARBA00000085"/>
    </source>
</evidence>
<keyword evidence="4" id="KW-0418">Kinase</keyword>
<dbReference type="EMBL" id="CP068570">
    <property type="protein sequence ID" value="QQZ49636.1"/>
    <property type="molecule type" value="Genomic_DNA"/>
</dbReference>
<proteinExistence type="predicted"/>
<dbReference type="SMART" id="SM00387">
    <property type="entry name" value="HATPase_c"/>
    <property type="match status" value="1"/>
</dbReference>
<name>A0A974S8C7_9CAUL</name>